<name>A0A2S9VES9_9ALTE</name>
<comment type="subcellular location">
    <subcellularLocation>
        <location evidence="3 16">Cytoplasm</location>
    </subcellularLocation>
</comment>
<evidence type="ECO:0000256" key="13">
    <source>
        <dbReference type="ARBA" id="ARBA00022993"/>
    </source>
</evidence>
<dbReference type="GO" id="GO:0005524">
    <property type="term" value="F:ATP binding"/>
    <property type="evidence" value="ECO:0007669"/>
    <property type="project" value="UniProtKB-UniRule"/>
</dbReference>
<dbReference type="AlphaFoldDB" id="A0A2S9VES9"/>
<dbReference type="OrthoDB" id="9781305at2"/>
<dbReference type="GO" id="GO:0046872">
    <property type="term" value="F:metal ion binding"/>
    <property type="evidence" value="ECO:0007669"/>
    <property type="project" value="UniProtKB-KW"/>
</dbReference>
<evidence type="ECO:0000256" key="1">
    <source>
        <dbReference type="ARBA" id="ARBA00001206"/>
    </source>
</evidence>
<dbReference type="UniPathway" id="UPA00241">
    <property type="reaction ID" value="UER00352"/>
</dbReference>
<dbReference type="NCBIfam" id="TIGR00671">
    <property type="entry name" value="baf"/>
    <property type="match status" value="1"/>
</dbReference>
<dbReference type="InterPro" id="IPR004619">
    <property type="entry name" value="Type_III_PanK"/>
</dbReference>
<evidence type="ECO:0000256" key="15">
    <source>
        <dbReference type="ARBA" id="ARBA00040883"/>
    </source>
</evidence>
<evidence type="ECO:0000256" key="7">
    <source>
        <dbReference type="ARBA" id="ARBA00022490"/>
    </source>
</evidence>
<feature type="active site" description="Proton acceptor" evidence="16">
    <location>
        <position position="99"/>
    </location>
</feature>
<evidence type="ECO:0000256" key="4">
    <source>
        <dbReference type="ARBA" id="ARBA00005225"/>
    </source>
</evidence>
<dbReference type="Pfam" id="PF03309">
    <property type="entry name" value="Pan_kinase"/>
    <property type="match status" value="1"/>
</dbReference>
<sequence>MQTNSVLLVDIGNTRIKYRLLTDDADNVTTVDDLSALITYIEAAPVTHLYIANVGKPAVEEALAQLCHEQQIIFCAVKTESDAFGITNSYQNPQKMGVDRWLAILGAAKLTDKPFAVIDAGTAVTVDFVAGGQHLGGWIAPGFHTMKKALLSNTTRVFENETVPEQLMAASDTEECVAMGCLAALQGVFWSAKRRLNNQFKENVIIFTGGDKKLLTSACDGDSLTAANLVIDGLARYAEKASFG</sequence>
<dbReference type="EMBL" id="PVNP01000027">
    <property type="protein sequence ID" value="PRO74972.1"/>
    <property type="molecule type" value="Genomic_DNA"/>
</dbReference>
<dbReference type="Gene3D" id="3.30.420.40">
    <property type="match status" value="2"/>
</dbReference>
<dbReference type="GO" id="GO:0005737">
    <property type="term" value="C:cytoplasm"/>
    <property type="evidence" value="ECO:0007669"/>
    <property type="project" value="UniProtKB-SubCell"/>
</dbReference>
<protein>
    <recommendedName>
        <fullName evidence="15 16">Type III pantothenate kinase</fullName>
        <ecNumber evidence="6 16">2.7.1.33</ecNumber>
    </recommendedName>
    <alternativeName>
        <fullName evidence="16">PanK-III</fullName>
    </alternativeName>
    <alternativeName>
        <fullName evidence="16">Pantothenic acid kinase</fullName>
    </alternativeName>
</protein>
<dbReference type="PANTHER" id="PTHR34265:SF1">
    <property type="entry name" value="TYPE III PANTOTHENATE KINASE"/>
    <property type="match status" value="1"/>
</dbReference>
<evidence type="ECO:0000256" key="16">
    <source>
        <dbReference type="HAMAP-Rule" id="MF_01274"/>
    </source>
</evidence>
<reference evidence="18" key="1">
    <citation type="journal article" date="2020" name="Int. J. Syst. Evol. Microbiol.">
        <title>Alteromonas alba sp. nov., a marine bacterium isolated from the seawater of the West Pacific Ocean.</title>
        <authorList>
            <person name="Sun C."/>
            <person name="Wu Y.-H."/>
            <person name="Xamxidin M."/>
            <person name="Cheng H."/>
            <person name="Xu X.-W."/>
        </authorList>
    </citation>
    <scope>NUCLEOTIDE SEQUENCE [LARGE SCALE GENOMIC DNA]</scope>
    <source>
        <strain evidence="18">190</strain>
    </source>
</reference>
<dbReference type="RefSeq" id="WP_105933367.1">
    <property type="nucleotide sequence ID" value="NZ_PVNP01000027.1"/>
</dbReference>
<keyword evidence="8 16" id="KW-0808">Transferase</keyword>
<gene>
    <name evidence="16" type="primary">coaX</name>
    <name evidence="17" type="ORF">C6Y40_03515</name>
</gene>
<evidence type="ECO:0000256" key="8">
    <source>
        <dbReference type="ARBA" id="ARBA00022679"/>
    </source>
</evidence>
<comment type="subunit">
    <text evidence="5 16">Homodimer.</text>
</comment>
<feature type="binding site" evidence="16">
    <location>
        <position position="119"/>
    </location>
    <ligand>
        <name>K(+)</name>
        <dbReference type="ChEBI" id="CHEBI:29103"/>
    </ligand>
</feature>
<comment type="cofactor">
    <cofactor evidence="2">
        <name>K(+)</name>
        <dbReference type="ChEBI" id="CHEBI:29103"/>
    </cofactor>
</comment>
<dbReference type="SUPFAM" id="SSF53067">
    <property type="entry name" value="Actin-like ATPase domain"/>
    <property type="match status" value="2"/>
</dbReference>
<feature type="binding site" evidence="16">
    <location>
        <begin position="10"/>
        <end position="17"/>
    </location>
    <ligand>
        <name>ATP</name>
        <dbReference type="ChEBI" id="CHEBI:30616"/>
    </ligand>
</feature>
<keyword evidence="12 16" id="KW-0630">Potassium</keyword>
<evidence type="ECO:0000256" key="2">
    <source>
        <dbReference type="ARBA" id="ARBA00001958"/>
    </source>
</evidence>
<evidence type="ECO:0000256" key="5">
    <source>
        <dbReference type="ARBA" id="ARBA00011738"/>
    </source>
</evidence>
<evidence type="ECO:0000256" key="10">
    <source>
        <dbReference type="ARBA" id="ARBA00022777"/>
    </source>
</evidence>
<evidence type="ECO:0000313" key="18">
    <source>
        <dbReference type="Proteomes" id="UP000238949"/>
    </source>
</evidence>
<feature type="binding site" evidence="16">
    <location>
        <begin position="97"/>
        <end position="100"/>
    </location>
    <ligand>
        <name>substrate</name>
    </ligand>
</feature>
<organism evidence="17 18">
    <name type="scientific">Alteromonas alba</name>
    <dbReference type="NCBI Taxonomy" id="2079529"/>
    <lineage>
        <taxon>Bacteria</taxon>
        <taxon>Pseudomonadati</taxon>
        <taxon>Pseudomonadota</taxon>
        <taxon>Gammaproteobacteria</taxon>
        <taxon>Alteromonadales</taxon>
        <taxon>Alteromonadaceae</taxon>
        <taxon>Alteromonas/Salinimonas group</taxon>
        <taxon>Alteromonas</taxon>
    </lineage>
</organism>
<dbReference type="Proteomes" id="UP000238949">
    <property type="component" value="Unassembled WGS sequence"/>
</dbReference>
<dbReference type="PANTHER" id="PTHR34265">
    <property type="entry name" value="TYPE III PANTOTHENATE KINASE"/>
    <property type="match status" value="1"/>
</dbReference>
<comment type="function">
    <text evidence="16">Catalyzes the phosphorylation of pantothenate (Pan), the first step in CoA biosynthesis.</text>
</comment>
<accession>A0A2S9VES9</accession>
<dbReference type="HAMAP" id="MF_01274">
    <property type="entry name" value="Pantothen_kinase_3"/>
    <property type="match status" value="1"/>
</dbReference>
<dbReference type="GO" id="GO:0004594">
    <property type="term" value="F:pantothenate kinase activity"/>
    <property type="evidence" value="ECO:0007669"/>
    <property type="project" value="UniProtKB-UniRule"/>
</dbReference>
<evidence type="ECO:0000256" key="9">
    <source>
        <dbReference type="ARBA" id="ARBA00022741"/>
    </source>
</evidence>
<evidence type="ECO:0000313" key="17">
    <source>
        <dbReference type="EMBL" id="PRO74972.1"/>
    </source>
</evidence>
<dbReference type="CDD" id="cd24015">
    <property type="entry name" value="ASKHA_NBD_PanK-III"/>
    <property type="match status" value="1"/>
</dbReference>
<dbReference type="InterPro" id="IPR043129">
    <property type="entry name" value="ATPase_NBD"/>
</dbReference>
<feature type="binding site" evidence="16">
    <location>
        <position position="90"/>
    </location>
    <ligand>
        <name>substrate</name>
    </ligand>
</feature>
<dbReference type="GO" id="GO:0015937">
    <property type="term" value="P:coenzyme A biosynthetic process"/>
    <property type="evidence" value="ECO:0007669"/>
    <property type="project" value="UniProtKB-UniRule"/>
</dbReference>
<feature type="binding site" evidence="16">
    <location>
        <position position="173"/>
    </location>
    <ligand>
        <name>substrate</name>
    </ligand>
</feature>
<evidence type="ECO:0000256" key="3">
    <source>
        <dbReference type="ARBA" id="ARBA00004496"/>
    </source>
</evidence>
<comment type="pathway">
    <text evidence="4 16">Cofactor biosynthesis; coenzyme A biosynthesis; CoA from (R)-pantothenate: step 1/5.</text>
</comment>
<evidence type="ECO:0000256" key="14">
    <source>
        <dbReference type="ARBA" id="ARBA00038036"/>
    </source>
</evidence>
<evidence type="ECO:0000256" key="6">
    <source>
        <dbReference type="ARBA" id="ARBA00012102"/>
    </source>
</evidence>
<comment type="similarity">
    <text evidence="14 16">Belongs to the type III pantothenate kinase family.</text>
</comment>
<keyword evidence="10 16" id="KW-0418">Kinase</keyword>
<comment type="caution">
    <text evidence="17">The sequence shown here is derived from an EMBL/GenBank/DDBJ whole genome shotgun (WGS) entry which is preliminary data.</text>
</comment>
<keyword evidence="9 16" id="KW-0547">Nucleotide-binding</keyword>
<evidence type="ECO:0000256" key="11">
    <source>
        <dbReference type="ARBA" id="ARBA00022840"/>
    </source>
</evidence>
<keyword evidence="7 16" id="KW-0963">Cytoplasm</keyword>
<feature type="binding site" evidence="16">
    <location>
        <position position="122"/>
    </location>
    <ligand>
        <name>ATP</name>
        <dbReference type="ChEBI" id="CHEBI:30616"/>
    </ligand>
</feature>
<keyword evidence="13 16" id="KW-0173">Coenzyme A biosynthesis</keyword>
<comment type="cofactor">
    <cofactor evidence="16">
        <name>NH4(+)</name>
        <dbReference type="ChEBI" id="CHEBI:28938"/>
    </cofactor>
    <cofactor evidence="16">
        <name>K(+)</name>
        <dbReference type="ChEBI" id="CHEBI:29103"/>
    </cofactor>
    <text evidence="16">A monovalent cation. Ammonium or potassium.</text>
</comment>
<keyword evidence="16" id="KW-0479">Metal-binding</keyword>
<comment type="catalytic activity">
    <reaction evidence="1 16">
        <text>(R)-pantothenate + ATP = (R)-4'-phosphopantothenate + ADP + H(+)</text>
        <dbReference type="Rhea" id="RHEA:16373"/>
        <dbReference type="ChEBI" id="CHEBI:10986"/>
        <dbReference type="ChEBI" id="CHEBI:15378"/>
        <dbReference type="ChEBI" id="CHEBI:29032"/>
        <dbReference type="ChEBI" id="CHEBI:30616"/>
        <dbReference type="ChEBI" id="CHEBI:456216"/>
        <dbReference type="EC" id="2.7.1.33"/>
    </reaction>
</comment>
<dbReference type="EC" id="2.7.1.33" evidence="6 16"/>
<evidence type="ECO:0000256" key="12">
    <source>
        <dbReference type="ARBA" id="ARBA00022958"/>
    </source>
</evidence>
<keyword evidence="11 16" id="KW-0067">ATP-binding</keyword>
<keyword evidence="18" id="KW-1185">Reference proteome</keyword>
<proteinExistence type="inferred from homology"/>